<feature type="compositionally biased region" description="Polar residues" evidence="3">
    <location>
        <begin position="178"/>
        <end position="191"/>
    </location>
</feature>
<evidence type="ECO:0000259" key="4">
    <source>
        <dbReference type="PROSITE" id="PS50888"/>
    </source>
</evidence>
<dbReference type="PANTHER" id="PTHR13935">
    <property type="entry name" value="ACHAETE-SCUTE TRANSCRIPTION FACTOR-RELATED"/>
    <property type="match status" value="1"/>
</dbReference>
<feature type="region of interest" description="Disordered" evidence="3">
    <location>
        <begin position="151"/>
        <end position="191"/>
    </location>
</feature>
<keyword evidence="2" id="KW-0238">DNA-binding</keyword>
<feature type="compositionally biased region" description="Low complexity" evidence="3">
    <location>
        <begin position="151"/>
        <end position="169"/>
    </location>
</feature>
<gene>
    <name evidence="6" type="primary">LOC106457892</name>
</gene>
<dbReference type="InterPro" id="IPR036638">
    <property type="entry name" value="HLH_DNA-bd_sf"/>
</dbReference>
<dbReference type="InterPro" id="IPR011598">
    <property type="entry name" value="bHLH_dom"/>
</dbReference>
<dbReference type="Proteomes" id="UP000694941">
    <property type="component" value="Unplaced"/>
</dbReference>
<keyword evidence="1" id="KW-0524">Neurogenesis</keyword>
<dbReference type="SMART" id="SM00353">
    <property type="entry name" value="HLH"/>
    <property type="match status" value="1"/>
</dbReference>
<protein>
    <submittedName>
        <fullName evidence="6">Achaete-scute homolog 1-like</fullName>
    </submittedName>
</protein>
<dbReference type="PANTHER" id="PTHR13935:SF106">
    <property type="entry name" value="ACHAETE-SCUTE COMPLEX PROTEIN T5-RELATED"/>
    <property type="match status" value="1"/>
</dbReference>
<feature type="domain" description="BHLH" evidence="4">
    <location>
        <begin position="63"/>
        <end position="115"/>
    </location>
</feature>
<evidence type="ECO:0000256" key="3">
    <source>
        <dbReference type="SAM" id="MobiDB-lite"/>
    </source>
</evidence>
<evidence type="ECO:0000313" key="6">
    <source>
        <dbReference type="RefSeq" id="XP_013772797.2"/>
    </source>
</evidence>
<sequence>MEHCRMEGSYEMFGVIPITNVPFGSPLTSSQSASRGLSEVDRLPARWSSVHEYSYCSSHNRPSVMARRNERERNRVRLVNRGFATLRQHVPGGATKKKMSKVETLRSAVEYIKRLQQLLTEDDENRTSPNIKHETETISVFHGYHEMQSPAPSNVSSFFPSSSTSSPTSDGMIVPSKAESSLIRSPVSDLSSPRTLTDYVNLDGDELLDMAWL</sequence>
<evidence type="ECO:0000256" key="1">
    <source>
        <dbReference type="ARBA" id="ARBA00022902"/>
    </source>
</evidence>
<dbReference type="Gene3D" id="4.10.280.10">
    <property type="entry name" value="Helix-loop-helix DNA-binding domain"/>
    <property type="match status" value="1"/>
</dbReference>
<accession>A0ABM1B1D0</accession>
<dbReference type="PROSITE" id="PS50888">
    <property type="entry name" value="BHLH"/>
    <property type="match status" value="1"/>
</dbReference>
<dbReference type="RefSeq" id="XP_013772797.2">
    <property type="nucleotide sequence ID" value="XM_013917343.2"/>
</dbReference>
<keyword evidence="5" id="KW-1185">Reference proteome</keyword>
<reference evidence="6" key="1">
    <citation type="submission" date="2025-08" db="UniProtKB">
        <authorList>
            <consortium name="RefSeq"/>
        </authorList>
    </citation>
    <scope>IDENTIFICATION</scope>
    <source>
        <tissue evidence="6">Muscle</tissue>
    </source>
</reference>
<organism evidence="5 6">
    <name type="scientific">Limulus polyphemus</name>
    <name type="common">Atlantic horseshoe crab</name>
    <dbReference type="NCBI Taxonomy" id="6850"/>
    <lineage>
        <taxon>Eukaryota</taxon>
        <taxon>Metazoa</taxon>
        <taxon>Ecdysozoa</taxon>
        <taxon>Arthropoda</taxon>
        <taxon>Chelicerata</taxon>
        <taxon>Merostomata</taxon>
        <taxon>Xiphosura</taxon>
        <taxon>Limulidae</taxon>
        <taxon>Limulus</taxon>
    </lineage>
</organism>
<name>A0ABM1B1D0_LIMPO</name>
<proteinExistence type="predicted"/>
<evidence type="ECO:0000256" key="2">
    <source>
        <dbReference type="ARBA" id="ARBA00023125"/>
    </source>
</evidence>
<dbReference type="Pfam" id="PF00010">
    <property type="entry name" value="HLH"/>
    <property type="match status" value="1"/>
</dbReference>
<dbReference type="InterPro" id="IPR015660">
    <property type="entry name" value="MASH1/Ascl1a-like"/>
</dbReference>
<dbReference type="SUPFAM" id="SSF47459">
    <property type="entry name" value="HLH, helix-loop-helix DNA-binding domain"/>
    <property type="match status" value="1"/>
</dbReference>
<evidence type="ECO:0000313" key="5">
    <source>
        <dbReference type="Proteomes" id="UP000694941"/>
    </source>
</evidence>
<dbReference type="GeneID" id="106457892"/>